<proteinExistence type="predicted"/>
<feature type="coiled-coil region" evidence="1">
    <location>
        <begin position="523"/>
        <end position="550"/>
    </location>
</feature>
<keyword evidence="3" id="KW-1185">Reference proteome</keyword>
<dbReference type="InterPro" id="IPR036047">
    <property type="entry name" value="F-box-like_dom_sf"/>
</dbReference>
<evidence type="ECO:0008006" key="4">
    <source>
        <dbReference type="Google" id="ProtNLM"/>
    </source>
</evidence>
<keyword evidence="1" id="KW-0175">Coiled coil</keyword>
<dbReference type="Proteomes" id="UP001175226">
    <property type="component" value="Unassembled WGS sequence"/>
</dbReference>
<reference evidence="2" key="1">
    <citation type="submission" date="2023-06" db="EMBL/GenBank/DDBJ databases">
        <authorList>
            <consortium name="Lawrence Berkeley National Laboratory"/>
            <person name="Ahrendt S."/>
            <person name="Sahu N."/>
            <person name="Indic B."/>
            <person name="Wong-Bajracharya J."/>
            <person name="Merenyi Z."/>
            <person name="Ke H.-M."/>
            <person name="Monk M."/>
            <person name="Kocsube S."/>
            <person name="Drula E."/>
            <person name="Lipzen A."/>
            <person name="Balint B."/>
            <person name="Henrissat B."/>
            <person name="Andreopoulos B."/>
            <person name="Martin F.M."/>
            <person name="Harder C.B."/>
            <person name="Rigling D."/>
            <person name="Ford K.L."/>
            <person name="Foster G.D."/>
            <person name="Pangilinan J."/>
            <person name="Papanicolaou A."/>
            <person name="Barry K."/>
            <person name="LaButti K."/>
            <person name="Viragh M."/>
            <person name="Koriabine M."/>
            <person name="Yan M."/>
            <person name="Riley R."/>
            <person name="Champramary S."/>
            <person name="Plett K.L."/>
            <person name="Tsai I.J."/>
            <person name="Slot J."/>
            <person name="Sipos G."/>
            <person name="Plett J."/>
            <person name="Nagy L.G."/>
            <person name="Grigoriev I.V."/>
        </authorList>
    </citation>
    <scope>NUCLEOTIDE SEQUENCE</scope>
    <source>
        <strain evidence="2">FPL87.14</strain>
    </source>
</reference>
<gene>
    <name evidence="2" type="ORF">EV421DRAFT_1735823</name>
</gene>
<protein>
    <recommendedName>
        <fullName evidence="4">F-box domain-containing protein</fullName>
    </recommendedName>
</protein>
<evidence type="ECO:0000256" key="1">
    <source>
        <dbReference type="SAM" id="Coils"/>
    </source>
</evidence>
<comment type="caution">
    <text evidence="2">The sequence shown here is derived from an EMBL/GenBank/DDBJ whole genome shotgun (WGS) entry which is preliminary data.</text>
</comment>
<dbReference type="EMBL" id="JAUEPT010000023">
    <property type="protein sequence ID" value="KAK0443214.1"/>
    <property type="molecule type" value="Genomic_DNA"/>
</dbReference>
<dbReference type="SUPFAM" id="SSF81383">
    <property type="entry name" value="F-box domain"/>
    <property type="match status" value="1"/>
</dbReference>
<dbReference type="Gene3D" id="1.20.1280.50">
    <property type="match status" value="1"/>
</dbReference>
<sequence>MLRGHHINTSVVKSAILAIEGDIQSIDDQMNHLEALRTRLLAERSHAAAELAKYRSFIAPIRRLPNEILSEIFSFACTVMSDSVDIVKGAPWVLSRVCSLWRSICLSSPRLWSTIIIVPISSPRWHVADILGSYLNHSHELLLNLYLDGSACTTPVDVDFDGLGTNILRILRAHKSRWHRLVMSCDRDPIILDIISAWEHKDPGFTHLKMIDIRTPKAGDGPVYPTRAFSRALNLESIRLGSGVLLEDPSFPRLTSFYGTFSSIVQFRNLLESAPSLQDISISYKPSTRTPDIFPPTPLTHPNVRKVTVRASAACFSSVIFPSLEELVIDAGVYESNFDPEQVNHLSSLMGNSNHPRRSLNMMVLSKSHLTPFLTPGLTSLTIEVPTDTSRDIYYILMYDAESSYPVAPNLTHLSIREMALVSDPNLLTDDACLRMVRSRATTLQSVVLQVILVFHYSQGVSQLGARPRPLLNDFKSLRSSQGLDVRVRWTERTAGQLCAPPKLNYLPLLPPSLYQPFAVECVESLTALYQRKAEERKREEQRLIKKNAKHGKNYGLLLKEALWTLFSKIFEAIRVIEVEHRETVEASARVQNNVGSLPVFFCAYQLQINQYPVPSHTSEELVLIGPLLLRVASGSGISEIWIY</sequence>
<organism evidence="2 3">
    <name type="scientific">Armillaria borealis</name>
    <dbReference type="NCBI Taxonomy" id="47425"/>
    <lineage>
        <taxon>Eukaryota</taxon>
        <taxon>Fungi</taxon>
        <taxon>Dikarya</taxon>
        <taxon>Basidiomycota</taxon>
        <taxon>Agaricomycotina</taxon>
        <taxon>Agaricomycetes</taxon>
        <taxon>Agaricomycetidae</taxon>
        <taxon>Agaricales</taxon>
        <taxon>Marasmiineae</taxon>
        <taxon>Physalacriaceae</taxon>
        <taxon>Armillaria</taxon>
    </lineage>
</organism>
<accession>A0AA39JKW8</accession>
<evidence type="ECO:0000313" key="2">
    <source>
        <dbReference type="EMBL" id="KAK0443214.1"/>
    </source>
</evidence>
<evidence type="ECO:0000313" key="3">
    <source>
        <dbReference type="Proteomes" id="UP001175226"/>
    </source>
</evidence>
<dbReference type="AlphaFoldDB" id="A0AA39JKW8"/>
<name>A0AA39JKW8_9AGAR</name>